<protein>
    <submittedName>
        <fullName evidence="2">AMP-binding protein</fullName>
    </submittedName>
</protein>
<dbReference type="AlphaFoldDB" id="A0AAE3GWU1"/>
<organism evidence="2 3">
    <name type="scientific">Limnofasciculus baicalensis BBK-W-15</name>
    <dbReference type="NCBI Taxonomy" id="2699891"/>
    <lineage>
        <taxon>Bacteria</taxon>
        <taxon>Bacillati</taxon>
        <taxon>Cyanobacteriota</taxon>
        <taxon>Cyanophyceae</taxon>
        <taxon>Coleofasciculales</taxon>
        <taxon>Coleofasciculaceae</taxon>
        <taxon>Limnofasciculus</taxon>
        <taxon>Limnofasciculus baicalensis</taxon>
    </lineage>
</organism>
<sequence>MSHISGIHQLFEKQVAKTPKAVAVVFGQDQLTYQELDQKANQLAHYLRSEQRHCFSGYQEEDLVISPDFFLALQQCLPKISCV</sequence>
<dbReference type="GO" id="GO:0044550">
    <property type="term" value="P:secondary metabolite biosynthetic process"/>
    <property type="evidence" value="ECO:0007669"/>
    <property type="project" value="TreeGrafter"/>
</dbReference>
<evidence type="ECO:0000313" key="2">
    <source>
        <dbReference type="EMBL" id="MCP2731346.1"/>
    </source>
</evidence>
<dbReference type="PANTHER" id="PTHR45527:SF1">
    <property type="entry name" value="FATTY ACID SYNTHASE"/>
    <property type="match status" value="1"/>
</dbReference>
<proteinExistence type="predicted"/>
<reference evidence="2" key="1">
    <citation type="submission" date="2022-06" db="EMBL/GenBank/DDBJ databases">
        <title>New cyanobacteria of genus Symplocastrum in benthos of Lake Baikal.</title>
        <authorList>
            <person name="Sorokovikova E."/>
            <person name="Tikhonova I."/>
            <person name="Krasnopeev A."/>
            <person name="Evseev P."/>
            <person name="Gladkikh A."/>
            <person name="Belykh O."/>
        </authorList>
    </citation>
    <scope>NUCLEOTIDE SEQUENCE</scope>
    <source>
        <strain evidence="2">BBK-W-15</strain>
    </source>
</reference>
<name>A0AAE3GWU1_9CYAN</name>
<evidence type="ECO:0000259" key="1">
    <source>
        <dbReference type="Pfam" id="PF00501"/>
    </source>
</evidence>
<dbReference type="InterPro" id="IPR042099">
    <property type="entry name" value="ANL_N_sf"/>
</dbReference>
<dbReference type="EMBL" id="JAMZMM010000316">
    <property type="protein sequence ID" value="MCP2731346.1"/>
    <property type="molecule type" value="Genomic_DNA"/>
</dbReference>
<comment type="caution">
    <text evidence="2">The sequence shown here is derived from an EMBL/GenBank/DDBJ whole genome shotgun (WGS) entry which is preliminary data.</text>
</comment>
<dbReference type="GO" id="GO:0005829">
    <property type="term" value="C:cytosol"/>
    <property type="evidence" value="ECO:0007669"/>
    <property type="project" value="TreeGrafter"/>
</dbReference>
<dbReference type="Pfam" id="PF00501">
    <property type="entry name" value="AMP-binding"/>
    <property type="match status" value="1"/>
</dbReference>
<dbReference type="GO" id="GO:0043041">
    <property type="term" value="P:amino acid activation for nonribosomal peptide biosynthetic process"/>
    <property type="evidence" value="ECO:0007669"/>
    <property type="project" value="TreeGrafter"/>
</dbReference>
<dbReference type="Gene3D" id="3.40.50.12780">
    <property type="entry name" value="N-terminal domain of ligase-like"/>
    <property type="match status" value="1"/>
</dbReference>
<gene>
    <name evidence="2" type="ORF">NJ959_23245</name>
</gene>
<accession>A0AAE3GWU1</accession>
<dbReference type="SUPFAM" id="SSF56801">
    <property type="entry name" value="Acetyl-CoA synthetase-like"/>
    <property type="match status" value="1"/>
</dbReference>
<feature type="domain" description="AMP-dependent synthetase/ligase" evidence="1">
    <location>
        <begin position="11"/>
        <end position="49"/>
    </location>
</feature>
<evidence type="ECO:0000313" key="3">
    <source>
        <dbReference type="Proteomes" id="UP001204953"/>
    </source>
</evidence>
<dbReference type="InterPro" id="IPR000873">
    <property type="entry name" value="AMP-dep_synth/lig_dom"/>
</dbReference>
<dbReference type="PANTHER" id="PTHR45527">
    <property type="entry name" value="NONRIBOSOMAL PEPTIDE SYNTHETASE"/>
    <property type="match status" value="1"/>
</dbReference>
<keyword evidence="3" id="KW-1185">Reference proteome</keyword>
<dbReference type="Proteomes" id="UP001204953">
    <property type="component" value="Unassembled WGS sequence"/>
</dbReference>
<dbReference type="GO" id="GO:0031177">
    <property type="term" value="F:phosphopantetheine binding"/>
    <property type="evidence" value="ECO:0007669"/>
    <property type="project" value="TreeGrafter"/>
</dbReference>